<evidence type="ECO:0000313" key="1">
    <source>
        <dbReference type="EMBL" id="MFC6333911.1"/>
    </source>
</evidence>
<proteinExistence type="predicted"/>
<reference evidence="2" key="1">
    <citation type="journal article" date="2019" name="Int. J. Syst. Evol. Microbiol.">
        <title>The Global Catalogue of Microorganisms (GCM) 10K type strain sequencing project: providing services to taxonomists for standard genome sequencing and annotation.</title>
        <authorList>
            <consortium name="The Broad Institute Genomics Platform"/>
            <consortium name="The Broad Institute Genome Sequencing Center for Infectious Disease"/>
            <person name="Wu L."/>
            <person name="Ma J."/>
        </authorList>
    </citation>
    <scope>NUCLEOTIDE SEQUENCE [LARGE SCALE GENOMIC DNA]</scope>
    <source>
        <strain evidence="2">PCU 280</strain>
    </source>
</reference>
<evidence type="ECO:0000313" key="2">
    <source>
        <dbReference type="Proteomes" id="UP001596233"/>
    </source>
</evidence>
<gene>
    <name evidence="1" type="ORF">ACFP56_14885</name>
</gene>
<dbReference type="Gene3D" id="3.40.50.300">
    <property type="entry name" value="P-loop containing nucleotide triphosphate hydrolases"/>
    <property type="match status" value="1"/>
</dbReference>
<dbReference type="EMBL" id="JBHSTE010000004">
    <property type="protein sequence ID" value="MFC6333911.1"/>
    <property type="molecule type" value="Genomic_DNA"/>
</dbReference>
<sequence>MLVAFWGPVQGQTRTTSNMVASATSIALDYPLRVLMTHTKYERSMLESAYTLLKENAIVSPLIVGMDGIDRLVQCGMLTAEGIRDHAESILKDRLDLISGPKNQDDTNFKQVLHQLFENYKRFYDLVFIDISSGTSQEISQLVMQHADLIVVNLNQNKVVLDNFFANNDWSAVGETKKLLYCFGSYHQTSRMSLDRMARTFPISKKKCAYVPHNLSFMDAQNDQQVVQFMLKARSVKKKFLEYSEEVHFTESVRTLAAKIIDSLDLYVVAEELLND</sequence>
<dbReference type="Proteomes" id="UP001596233">
    <property type="component" value="Unassembled WGS sequence"/>
</dbReference>
<dbReference type="RefSeq" id="WP_379235851.1">
    <property type="nucleotide sequence ID" value="NZ_JBHSTE010000004.1"/>
</dbReference>
<dbReference type="InterPro" id="IPR027417">
    <property type="entry name" value="P-loop_NTPase"/>
</dbReference>
<accession>A0ABW1V941</accession>
<evidence type="ECO:0008006" key="3">
    <source>
        <dbReference type="Google" id="ProtNLM"/>
    </source>
</evidence>
<organism evidence="1 2">
    <name type="scientific">Paenibacillus septentrionalis</name>
    <dbReference type="NCBI Taxonomy" id="429342"/>
    <lineage>
        <taxon>Bacteria</taxon>
        <taxon>Bacillati</taxon>
        <taxon>Bacillota</taxon>
        <taxon>Bacilli</taxon>
        <taxon>Bacillales</taxon>
        <taxon>Paenibacillaceae</taxon>
        <taxon>Paenibacillus</taxon>
    </lineage>
</organism>
<name>A0ABW1V941_9BACL</name>
<protein>
    <recommendedName>
        <fullName evidence="3">ParA family protein</fullName>
    </recommendedName>
</protein>
<comment type="caution">
    <text evidence="1">The sequence shown here is derived from an EMBL/GenBank/DDBJ whole genome shotgun (WGS) entry which is preliminary data.</text>
</comment>
<keyword evidence="2" id="KW-1185">Reference proteome</keyword>